<dbReference type="SUPFAM" id="SSF160355">
    <property type="entry name" value="Bacterial polysaccharide co-polymerase-like"/>
    <property type="match status" value="1"/>
</dbReference>
<dbReference type="InterPro" id="IPR050445">
    <property type="entry name" value="Bact_polysacc_biosynth/exp"/>
</dbReference>
<evidence type="ECO:0000313" key="9">
    <source>
        <dbReference type="EMBL" id="MFC0229268.1"/>
    </source>
</evidence>
<dbReference type="Pfam" id="PF02706">
    <property type="entry name" value="Wzz"/>
    <property type="match status" value="1"/>
</dbReference>
<feature type="region of interest" description="Disordered" evidence="6">
    <location>
        <begin position="1"/>
        <end position="20"/>
    </location>
</feature>
<dbReference type="InterPro" id="IPR003856">
    <property type="entry name" value="LPS_length_determ_N"/>
</dbReference>
<dbReference type="RefSeq" id="WP_380680194.1">
    <property type="nucleotide sequence ID" value="NZ_CP173186.1"/>
</dbReference>
<accession>A0ABV6EK80</accession>
<sequence>MREQFSPLIPAPYGAETQSDPISQSASLKNNHYEIDYIAMLQLIWLKRWLIIATIIVFTLLAGVYAFNAKEKWTANAVLLSPRISQLGDYLELRREYGLVLKQPVEPTQLSEELFSTFVTFSQLTDEKMAFLQKSDYYQKNIAHLKSPEAKQALLLNMAETNLNANAVDKRLKISMQTDSAATAKQLLDDFINETNKKTFAAVNTEFLNNIQAKVNELHKEYQDIIFDTNTKRDSDINKLQSDLSIAQKSGIQNPLGSDLISKRQHTDLDQKQNFMLGEKILSAELQIKKQSRPNYPARYFQIENQLKQLALLKQKNADVQAYSYELTPLLPIQRDAPKRSLILLIGAFSGLIFGFSLVIVQYIIKLIREKVR</sequence>
<evidence type="ECO:0000256" key="6">
    <source>
        <dbReference type="SAM" id="MobiDB-lite"/>
    </source>
</evidence>
<gene>
    <name evidence="9" type="ORF">ACFFJ3_22705</name>
</gene>
<evidence type="ECO:0000313" key="10">
    <source>
        <dbReference type="Proteomes" id="UP001589792"/>
    </source>
</evidence>
<evidence type="ECO:0000256" key="7">
    <source>
        <dbReference type="SAM" id="Phobius"/>
    </source>
</evidence>
<evidence type="ECO:0000259" key="8">
    <source>
        <dbReference type="Pfam" id="PF02706"/>
    </source>
</evidence>
<comment type="subcellular location">
    <subcellularLocation>
        <location evidence="1">Cell membrane</location>
        <topology evidence="1">Multi-pass membrane protein</topology>
    </subcellularLocation>
</comment>
<feature type="transmembrane region" description="Helical" evidence="7">
    <location>
        <begin position="342"/>
        <end position="365"/>
    </location>
</feature>
<reference evidence="9 10" key="1">
    <citation type="submission" date="2024-09" db="EMBL/GenBank/DDBJ databases">
        <authorList>
            <person name="Sun Q."/>
            <person name="Mori K."/>
        </authorList>
    </citation>
    <scope>NUCLEOTIDE SEQUENCE [LARGE SCALE GENOMIC DNA]</scope>
    <source>
        <strain evidence="9 10">CCM 8626</strain>
    </source>
</reference>
<evidence type="ECO:0000256" key="1">
    <source>
        <dbReference type="ARBA" id="ARBA00004651"/>
    </source>
</evidence>
<keyword evidence="10" id="KW-1185">Reference proteome</keyword>
<proteinExistence type="predicted"/>
<dbReference type="PANTHER" id="PTHR32309">
    <property type="entry name" value="TYROSINE-PROTEIN KINASE"/>
    <property type="match status" value="1"/>
</dbReference>
<dbReference type="Proteomes" id="UP001589792">
    <property type="component" value="Unassembled WGS sequence"/>
</dbReference>
<dbReference type="PANTHER" id="PTHR32309:SF13">
    <property type="entry name" value="FERRIC ENTEROBACTIN TRANSPORT PROTEIN FEPE"/>
    <property type="match status" value="1"/>
</dbReference>
<keyword evidence="2" id="KW-1003">Cell membrane</keyword>
<comment type="caution">
    <text evidence="9">The sequence shown here is derived from an EMBL/GenBank/DDBJ whole genome shotgun (WGS) entry which is preliminary data.</text>
</comment>
<protein>
    <submittedName>
        <fullName evidence="9">LPS O-antigen chain length determinant protein WzzB</fullName>
    </submittedName>
</protein>
<organism evidence="9 10">
    <name type="scientific">Serratia aquatilis</name>
    <dbReference type="NCBI Taxonomy" id="1737515"/>
    <lineage>
        <taxon>Bacteria</taxon>
        <taxon>Pseudomonadati</taxon>
        <taxon>Pseudomonadota</taxon>
        <taxon>Gammaproteobacteria</taxon>
        <taxon>Enterobacterales</taxon>
        <taxon>Yersiniaceae</taxon>
        <taxon>Serratia</taxon>
    </lineage>
</organism>
<keyword evidence="3 7" id="KW-0812">Transmembrane</keyword>
<evidence type="ECO:0000256" key="4">
    <source>
        <dbReference type="ARBA" id="ARBA00022989"/>
    </source>
</evidence>
<evidence type="ECO:0000256" key="2">
    <source>
        <dbReference type="ARBA" id="ARBA00022475"/>
    </source>
</evidence>
<name>A0ABV6EK80_9GAMM</name>
<feature type="transmembrane region" description="Helical" evidence="7">
    <location>
        <begin position="49"/>
        <end position="67"/>
    </location>
</feature>
<feature type="domain" description="Polysaccharide chain length determinant N-terminal" evidence="8">
    <location>
        <begin position="34"/>
        <end position="89"/>
    </location>
</feature>
<evidence type="ECO:0000256" key="5">
    <source>
        <dbReference type="ARBA" id="ARBA00023136"/>
    </source>
</evidence>
<dbReference type="EMBL" id="JBHLXG010000038">
    <property type="protein sequence ID" value="MFC0229268.1"/>
    <property type="molecule type" value="Genomic_DNA"/>
</dbReference>
<dbReference type="Gene3D" id="3.30.1890.10">
    <property type="entry name" value="FepE-like"/>
    <property type="match status" value="1"/>
</dbReference>
<evidence type="ECO:0000256" key="3">
    <source>
        <dbReference type="ARBA" id="ARBA00022692"/>
    </source>
</evidence>
<keyword evidence="4 7" id="KW-1133">Transmembrane helix</keyword>
<keyword evidence="5 7" id="KW-0472">Membrane</keyword>